<dbReference type="PANTHER" id="PTHR31325">
    <property type="entry name" value="OS01G0798800 PROTEIN-RELATED"/>
    <property type="match status" value="1"/>
</dbReference>
<feature type="transmembrane region" description="Helical" evidence="2">
    <location>
        <begin position="41"/>
        <end position="62"/>
    </location>
</feature>
<sequence>MRNFWDNWELRVLVLLSLTLQLSLLYFGRRRRYKVETWIHIFLWFCYLVADSVATVALGVISCKQGNSCSYDGNDSQVQNDIMAFWAPFMLLHLGGQDTITAYAVQDNDLWLRHLLKLVVQSSVALYVFRTSWNGNWLSFLTITMLLAGFIKYAERIWVMRSANRTPKFDGHYNMDDQYDAQDNFPRFKPLFLNRKIRYKLRRDNSKKFRRYYFQEAFKKFERYDYQEAFQMIEIELGHAYDTFYTKIPLFFTAWGCFFRCISISATIFTFVFFLVKERQEHLQTDLIITYILLSGAVVFEICAVILLIGSDVGRLWLEVYVPLSGLKISSDQFFAIKRWSKSVGQLNMLSFCVKYKPGISLGTPKSFADLRVLFFNYFLPKQTRKLQMMFYCMTNKKVSDELKRLVWNNFFEKSNLRKPGFSEDYNKYISGHEHQSVELEIYQSIIIWHIATDLCFYSDNDNNVGIPTERQVFKDILIRKRVIKEISDYMIYLLSMCPFMLSTGNTKISFWKACELLGEALKNFTGSSMSLIACKEIMSYVSNQEKYSDFEEYDSNQPDSMDDDHRSDSEDDDHRLDSLLLYYAVLVAKNLRGNEQKWEILTRFWIENLGYVATLCQGKNHAKQLLRGGEFLTHVWFLIEHLDLKKSFRKPPTRPQEEEQIAG</sequence>
<proteinExistence type="predicted"/>
<dbReference type="Pfam" id="PF04578">
    <property type="entry name" value="DUF594"/>
    <property type="match status" value="1"/>
</dbReference>
<dbReference type="AlphaFoldDB" id="A0A2N9HMV0"/>
<evidence type="ECO:0000259" key="3">
    <source>
        <dbReference type="Pfam" id="PF13968"/>
    </source>
</evidence>
<keyword evidence="2" id="KW-1133">Transmembrane helix</keyword>
<feature type="transmembrane region" description="Helical" evidence="2">
    <location>
        <begin position="288"/>
        <end position="309"/>
    </location>
</feature>
<feature type="transmembrane region" description="Helical" evidence="2">
    <location>
        <begin position="135"/>
        <end position="154"/>
    </location>
</feature>
<protein>
    <recommendedName>
        <fullName evidence="3">DUF4220 domain-containing protein</fullName>
    </recommendedName>
</protein>
<gene>
    <name evidence="4" type="ORF">FSB_LOCUS41177</name>
</gene>
<feature type="transmembrane region" description="Helical" evidence="2">
    <location>
        <begin position="82"/>
        <end position="103"/>
    </location>
</feature>
<evidence type="ECO:0000313" key="4">
    <source>
        <dbReference type="EMBL" id="SPD13295.1"/>
    </source>
</evidence>
<feature type="transmembrane region" description="Helical" evidence="2">
    <location>
        <begin position="257"/>
        <end position="276"/>
    </location>
</feature>
<keyword evidence="2" id="KW-0472">Membrane</keyword>
<dbReference type="InterPro" id="IPR007658">
    <property type="entry name" value="DUF594"/>
</dbReference>
<feature type="domain" description="DUF4220" evidence="3">
    <location>
        <begin position="44"/>
        <end position="172"/>
    </location>
</feature>
<keyword evidence="2" id="KW-0812">Transmembrane</keyword>
<feature type="region of interest" description="Disordered" evidence="1">
    <location>
        <begin position="553"/>
        <end position="572"/>
    </location>
</feature>
<reference evidence="4" key="1">
    <citation type="submission" date="2018-02" db="EMBL/GenBank/DDBJ databases">
        <authorList>
            <person name="Cohen D.B."/>
            <person name="Kent A.D."/>
        </authorList>
    </citation>
    <scope>NUCLEOTIDE SEQUENCE</scope>
</reference>
<feature type="transmembrane region" description="Helical" evidence="2">
    <location>
        <begin position="12"/>
        <end position="29"/>
    </location>
</feature>
<dbReference type="InterPro" id="IPR025315">
    <property type="entry name" value="DUF4220"/>
</dbReference>
<organism evidence="4">
    <name type="scientific">Fagus sylvatica</name>
    <name type="common">Beechnut</name>
    <dbReference type="NCBI Taxonomy" id="28930"/>
    <lineage>
        <taxon>Eukaryota</taxon>
        <taxon>Viridiplantae</taxon>
        <taxon>Streptophyta</taxon>
        <taxon>Embryophyta</taxon>
        <taxon>Tracheophyta</taxon>
        <taxon>Spermatophyta</taxon>
        <taxon>Magnoliopsida</taxon>
        <taxon>eudicotyledons</taxon>
        <taxon>Gunneridae</taxon>
        <taxon>Pentapetalae</taxon>
        <taxon>rosids</taxon>
        <taxon>fabids</taxon>
        <taxon>Fagales</taxon>
        <taxon>Fagaceae</taxon>
        <taxon>Fagus</taxon>
    </lineage>
</organism>
<feature type="domain" description="DUF4220" evidence="3">
    <location>
        <begin position="181"/>
        <end position="352"/>
    </location>
</feature>
<dbReference type="EMBL" id="OIVN01003746">
    <property type="protein sequence ID" value="SPD13295.1"/>
    <property type="molecule type" value="Genomic_DNA"/>
</dbReference>
<dbReference type="Pfam" id="PF13968">
    <property type="entry name" value="DUF4220"/>
    <property type="match status" value="2"/>
</dbReference>
<evidence type="ECO:0000256" key="1">
    <source>
        <dbReference type="SAM" id="MobiDB-lite"/>
    </source>
</evidence>
<evidence type="ECO:0000256" key="2">
    <source>
        <dbReference type="SAM" id="Phobius"/>
    </source>
</evidence>
<name>A0A2N9HMV0_FAGSY</name>
<accession>A0A2N9HMV0</accession>